<evidence type="ECO:0000256" key="4">
    <source>
        <dbReference type="ARBA" id="ARBA00023239"/>
    </source>
</evidence>
<dbReference type="InterPro" id="IPR024083">
    <property type="entry name" value="Fumarase/histidase_N"/>
</dbReference>
<dbReference type="NCBIfam" id="TIGR00839">
    <property type="entry name" value="aspA"/>
    <property type="match status" value="1"/>
</dbReference>
<dbReference type="PANTHER" id="PTHR42696:SF2">
    <property type="entry name" value="ASPARTATE AMMONIA-LYASE"/>
    <property type="match status" value="1"/>
</dbReference>
<evidence type="ECO:0000259" key="7">
    <source>
        <dbReference type="Pfam" id="PF00206"/>
    </source>
</evidence>
<dbReference type="EC" id="4.3.1.1" evidence="2 5"/>
<dbReference type="Proteomes" id="UP000637074">
    <property type="component" value="Unassembled WGS sequence"/>
</dbReference>
<dbReference type="NCBIfam" id="NF008909">
    <property type="entry name" value="PRK12273.1"/>
    <property type="match status" value="1"/>
</dbReference>
<dbReference type="InterPro" id="IPR008948">
    <property type="entry name" value="L-Aspartase-like"/>
</dbReference>
<evidence type="ECO:0000256" key="5">
    <source>
        <dbReference type="NCBIfam" id="TIGR00839"/>
    </source>
</evidence>
<dbReference type="InterPro" id="IPR020557">
    <property type="entry name" value="Fumarate_lyase_CS"/>
</dbReference>
<protein>
    <recommendedName>
        <fullName evidence="3 5">Aspartate ammonia-lyase</fullName>
        <shortName evidence="6">Aspartase</shortName>
        <ecNumber evidence="2 5">4.3.1.1</ecNumber>
    </recommendedName>
</protein>
<dbReference type="InterPro" id="IPR004708">
    <property type="entry name" value="ApsA"/>
</dbReference>
<sequence length="494" mass="54700">MFLDKIDMARIINQGEGLQLMKTDTKRIEKDFLGEKEIPVEAYYGIQTLRAVENFPITGYRIHEELIKALAAVKKAAAIANMNTTRLYSGLAEAIVQAADEILQGKWHDQFIVDPIQGGAGTSMNMNANEVIANRALEILGYEKGDYFHLSPNSHVNMSQSTNDVFPTAIHISTLKLLENLLETMAHMHKVFKKKAKQFENVIKMGRTHLQDAVPIRLGQEFEAYSRVLERDMKRIQQSREHLYEVNMGATAVGTGLNADPKYIKDVVKQLADISGLPLVNAEHLVDATQNTDAYTEVSAALKVCMMNMSKIANDLRLMASGPRAGLAEIMLPARQPGSSIMPGKVNPVMPELINQIAFQVIGNDHTICLASEAGQLELNVMEPVLVFNLLQSISIMNNGFRSFTDNCLAGIEANEGRLREYVEKSVGIITAVNPHLGYEVAARIAREAITSGKSVRELCLQHDVLTEEELDLILNIYEMTKPGIAGAELLDRD</sequence>
<evidence type="ECO:0000256" key="6">
    <source>
        <dbReference type="RuleBase" id="RU362017"/>
    </source>
</evidence>
<evidence type="ECO:0000313" key="10">
    <source>
        <dbReference type="Proteomes" id="UP000637074"/>
    </source>
</evidence>
<reference evidence="9 10" key="1">
    <citation type="journal article" date="2022" name="Int. J. Syst. Evol. Microbiol.">
        <title>Neobacillus kokaensis sp. nov., isolated from soil.</title>
        <authorList>
            <person name="Yuki K."/>
            <person name="Matsubara H."/>
            <person name="Yamaguchi S."/>
        </authorList>
    </citation>
    <scope>NUCLEOTIDE SEQUENCE [LARGE SCALE GENOMIC DNA]</scope>
    <source>
        <strain evidence="9 10">LOB 377</strain>
    </source>
</reference>
<evidence type="ECO:0000256" key="1">
    <source>
        <dbReference type="ARBA" id="ARBA00005596"/>
    </source>
</evidence>
<evidence type="ECO:0000256" key="2">
    <source>
        <dbReference type="ARBA" id="ARBA00012992"/>
    </source>
</evidence>
<dbReference type="EMBL" id="BNDS01000001">
    <property type="protein sequence ID" value="GHH96728.1"/>
    <property type="molecule type" value="Genomic_DNA"/>
</dbReference>
<comment type="caution">
    <text evidence="9">The sequence shown here is derived from an EMBL/GenBank/DDBJ whole genome shotgun (WGS) entry which is preliminary data.</text>
</comment>
<organism evidence="9 10">
    <name type="scientific">Neobacillus kokaensis</name>
    <dbReference type="NCBI Taxonomy" id="2759023"/>
    <lineage>
        <taxon>Bacteria</taxon>
        <taxon>Bacillati</taxon>
        <taxon>Bacillota</taxon>
        <taxon>Bacilli</taxon>
        <taxon>Bacillales</taxon>
        <taxon>Bacillaceae</taxon>
        <taxon>Neobacillus</taxon>
    </lineage>
</organism>
<gene>
    <name evidence="9" type="primary">ansB_1</name>
    <name evidence="9" type="ORF">AM1BK_02710</name>
</gene>
<dbReference type="Pfam" id="PF10415">
    <property type="entry name" value="FumaraseC_C"/>
    <property type="match status" value="1"/>
</dbReference>
<comment type="similarity">
    <text evidence="1 6">Belongs to the class-II fumarase/aspartase family. Aspartase subfamily.</text>
</comment>
<dbReference type="InterPro" id="IPR000362">
    <property type="entry name" value="Fumarate_lyase_fam"/>
</dbReference>
<evidence type="ECO:0000256" key="3">
    <source>
        <dbReference type="ARBA" id="ARBA00016146"/>
    </source>
</evidence>
<dbReference type="Gene3D" id="1.10.275.10">
    <property type="entry name" value="Fumarase/aspartase (N-terminal domain)"/>
    <property type="match status" value="1"/>
</dbReference>
<dbReference type="InterPro" id="IPR018951">
    <property type="entry name" value="Fumarase_C_C"/>
</dbReference>
<comment type="catalytic activity">
    <reaction evidence="6">
        <text>L-aspartate = fumarate + NH4(+)</text>
        <dbReference type="Rhea" id="RHEA:16601"/>
        <dbReference type="ChEBI" id="CHEBI:28938"/>
        <dbReference type="ChEBI" id="CHEBI:29806"/>
        <dbReference type="ChEBI" id="CHEBI:29991"/>
        <dbReference type="EC" id="4.3.1.1"/>
    </reaction>
</comment>
<proteinExistence type="inferred from homology"/>
<dbReference type="PRINTS" id="PR00149">
    <property type="entry name" value="FUMRATELYASE"/>
</dbReference>
<name>A0ABQ3MVN8_9BACI</name>
<evidence type="ECO:0000259" key="8">
    <source>
        <dbReference type="Pfam" id="PF10415"/>
    </source>
</evidence>
<keyword evidence="4 6" id="KW-0456">Lyase</keyword>
<keyword evidence="10" id="KW-1185">Reference proteome</keyword>
<feature type="domain" description="Fumarate lyase N-terminal" evidence="7">
    <location>
        <begin position="34"/>
        <end position="363"/>
    </location>
</feature>
<dbReference type="SUPFAM" id="SSF48557">
    <property type="entry name" value="L-aspartase-like"/>
    <property type="match status" value="1"/>
</dbReference>
<dbReference type="Gene3D" id="1.20.200.10">
    <property type="entry name" value="Fumarase/aspartase (Central domain)"/>
    <property type="match status" value="1"/>
</dbReference>
<feature type="domain" description="Fumarase C C-terminal" evidence="8">
    <location>
        <begin position="429"/>
        <end position="482"/>
    </location>
</feature>
<dbReference type="CDD" id="cd01357">
    <property type="entry name" value="Aspartase"/>
    <property type="match status" value="1"/>
</dbReference>
<accession>A0ABQ3MVN8</accession>
<dbReference type="PRINTS" id="PR00145">
    <property type="entry name" value="ARGSUCLYASE"/>
</dbReference>
<dbReference type="InterPro" id="IPR022761">
    <property type="entry name" value="Fumarate_lyase_N"/>
</dbReference>
<dbReference type="Gene3D" id="1.10.40.30">
    <property type="entry name" value="Fumarase/aspartase (C-terminal domain)"/>
    <property type="match status" value="1"/>
</dbReference>
<dbReference type="InterPro" id="IPR051546">
    <property type="entry name" value="Aspartate_Ammonia-Lyase"/>
</dbReference>
<dbReference type="PANTHER" id="PTHR42696">
    <property type="entry name" value="ASPARTATE AMMONIA-LYASE"/>
    <property type="match status" value="1"/>
</dbReference>
<dbReference type="PROSITE" id="PS00163">
    <property type="entry name" value="FUMARATE_LYASES"/>
    <property type="match status" value="1"/>
</dbReference>
<dbReference type="NCBIfam" id="NF011092">
    <property type="entry name" value="PRK14515.1"/>
    <property type="match status" value="1"/>
</dbReference>
<evidence type="ECO:0000313" key="9">
    <source>
        <dbReference type="EMBL" id="GHH96728.1"/>
    </source>
</evidence>
<dbReference type="Pfam" id="PF00206">
    <property type="entry name" value="Lyase_1"/>
    <property type="match status" value="1"/>
</dbReference>